<dbReference type="Proteomes" id="UP000190890">
    <property type="component" value="Unassembled WGS sequence"/>
</dbReference>
<dbReference type="EMBL" id="LZZM01000019">
    <property type="protein sequence ID" value="OOM82329.1"/>
    <property type="molecule type" value="Genomic_DNA"/>
</dbReference>
<comment type="similarity">
    <text evidence="1">Belongs to the myoviridae tail sheath protein family.</text>
</comment>
<comment type="caution">
    <text evidence="6">The sequence shown here is derived from an EMBL/GenBank/DDBJ whole genome shotgun (WGS) entry which is preliminary data.</text>
</comment>
<reference evidence="6 7" key="1">
    <citation type="submission" date="2016-05" db="EMBL/GenBank/DDBJ databases">
        <title>Microbial solvent formation.</title>
        <authorList>
            <person name="Poehlein A."/>
            <person name="Montoya Solano J.D."/>
            <person name="Flitsch S."/>
            <person name="Krabben P."/>
            <person name="Duerre P."/>
            <person name="Daniel R."/>
        </authorList>
    </citation>
    <scope>NUCLEOTIDE SEQUENCE [LARGE SCALE GENOMIC DNA]</scope>
    <source>
        <strain evidence="6 7">DSM 2619</strain>
    </source>
</reference>
<dbReference type="RefSeq" id="WP_077845612.1">
    <property type="nucleotide sequence ID" value="NZ_LZZM01000019.1"/>
</dbReference>
<feature type="domain" description="Tail sheath protein C-terminal" evidence="4">
    <location>
        <begin position="335"/>
        <end position="434"/>
    </location>
</feature>
<dbReference type="Gene3D" id="3.30.1490.360">
    <property type="match status" value="1"/>
</dbReference>
<dbReference type="Gene3D" id="3.40.50.11790">
    <property type="match status" value="1"/>
</dbReference>
<dbReference type="Gene3D" id="3.30.360.90">
    <property type="match status" value="1"/>
</dbReference>
<dbReference type="OrthoDB" id="89060at2"/>
<evidence type="ECO:0000259" key="3">
    <source>
        <dbReference type="Pfam" id="PF17481"/>
    </source>
</evidence>
<gene>
    <name evidence="6" type="ORF">CLPUN_02980</name>
</gene>
<organism evidence="6 7">
    <name type="scientific">Clostridium puniceum</name>
    <dbReference type="NCBI Taxonomy" id="29367"/>
    <lineage>
        <taxon>Bacteria</taxon>
        <taxon>Bacillati</taxon>
        <taxon>Bacillota</taxon>
        <taxon>Clostridia</taxon>
        <taxon>Eubacteriales</taxon>
        <taxon>Clostridiaceae</taxon>
        <taxon>Clostridium</taxon>
    </lineage>
</organism>
<name>A0A1S8TXK0_9CLOT</name>
<dbReference type="InterPro" id="IPR035326">
    <property type="entry name" value="Beta_sandwich_Seath"/>
</dbReference>
<proteinExistence type="inferred from homology"/>
<dbReference type="Pfam" id="PF17482">
    <property type="entry name" value="Phage_sheath_1C"/>
    <property type="match status" value="1"/>
</dbReference>
<dbReference type="AlphaFoldDB" id="A0A1S8TXK0"/>
<dbReference type="Gene3D" id="3.30.1370.220">
    <property type="match status" value="1"/>
</dbReference>
<evidence type="ECO:0000259" key="4">
    <source>
        <dbReference type="Pfam" id="PF17482"/>
    </source>
</evidence>
<accession>A0A1S8TXK0</accession>
<feature type="domain" description="Phage tail sheath protein-like beta-sandwich" evidence="3">
    <location>
        <begin position="98"/>
        <end position="181"/>
    </location>
</feature>
<dbReference type="InterPro" id="IPR020287">
    <property type="entry name" value="Tail_sheath_C"/>
</dbReference>
<feature type="domain" description="Tail sheath protein subtilisin-like" evidence="2">
    <location>
        <begin position="185"/>
        <end position="327"/>
    </location>
</feature>
<evidence type="ECO:0000259" key="2">
    <source>
        <dbReference type="Pfam" id="PF04984"/>
    </source>
</evidence>
<sequence>MALGGGTFLVQNKVLPGAYINFVSASRASATLSDRGYGAMALELDWGPDNEIFTVENADFQKDSLKIFGYDYTNEKLKGLRDLYKNLKTGYLYKLNGGVKASNDYAVAKYKGIRGNDLKIIIVANVDDNNKFDVSTLIDTTLIDTQTVAQASDLKSNDFVDFNVNATLAVTAGAPLTDGTNGNPVTGTEYQTFLDKIESYSFNTLGCLSTAQTVIDLYVVFTKRMRDEVGAKFQTIVYRTESDYEGIISIENNVTDSGANTTSLIYWLTGAEAGCEVNKTITNKKYDGEFTVDTNYKQTQLSNGIKAGKLLFHKVGDEVRILTDINTFVSFTDAKNKDFSKNQTIRVLDQIANDTAVLFNTKYLGKAPNDASGRIAFWSDIVFYNRQLQQIRAITNFESKDVVVDKGNDKDSVVTTQHVTPVNAMEKLYMTVIVE</sequence>
<dbReference type="InterPro" id="IPR035089">
    <property type="entry name" value="Phage_sheath_subtilisin"/>
</dbReference>
<dbReference type="Pfam" id="PF04984">
    <property type="entry name" value="Phage_sheath_1"/>
    <property type="match status" value="1"/>
</dbReference>
<protein>
    <submittedName>
        <fullName evidence="6">Phage tail sheath protein</fullName>
    </submittedName>
</protein>
<dbReference type="InterPro" id="IPR054564">
    <property type="entry name" value="Gp18_domIII_N"/>
</dbReference>
<evidence type="ECO:0000313" key="6">
    <source>
        <dbReference type="EMBL" id="OOM82329.1"/>
    </source>
</evidence>
<keyword evidence="7" id="KW-1185">Reference proteome</keyword>
<dbReference type="Pfam" id="PF17481">
    <property type="entry name" value="Phage_sheath_domII"/>
    <property type="match status" value="1"/>
</dbReference>
<dbReference type="Pfam" id="PF22671">
    <property type="entry name" value="Gp18_domIII_N"/>
    <property type="match status" value="1"/>
</dbReference>
<evidence type="ECO:0000313" key="7">
    <source>
        <dbReference type="Proteomes" id="UP000190890"/>
    </source>
</evidence>
<evidence type="ECO:0000259" key="5">
    <source>
        <dbReference type="Pfam" id="PF22671"/>
    </source>
</evidence>
<feature type="domain" description="Tail sheath protein Gp18-like" evidence="5">
    <location>
        <begin position="35"/>
        <end position="93"/>
    </location>
</feature>
<evidence type="ECO:0000256" key="1">
    <source>
        <dbReference type="ARBA" id="ARBA00008005"/>
    </source>
</evidence>
<dbReference type="STRING" id="29367.CLPUN_02980"/>
<dbReference type="Gene3D" id="2.60.40.4290">
    <property type="match status" value="1"/>
</dbReference>